<evidence type="ECO:0000313" key="3">
    <source>
        <dbReference type="Proteomes" id="UP001154282"/>
    </source>
</evidence>
<accession>A0AAV0IUP1</accession>
<dbReference type="EMBL" id="CAMGYJ010000004">
    <property type="protein sequence ID" value="CAI0401327.1"/>
    <property type="molecule type" value="Genomic_DNA"/>
</dbReference>
<gene>
    <name evidence="1" type="ORF">LITE_LOCUS11147</name>
    <name evidence="2" type="ORF">LITE_LOCUS11162</name>
</gene>
<comment type="caution">
    <text evidence="1">The sequence shown here is derived from an EMBL/GenBank/DDBJ whole genome shotgun (WGS) entry which is preliminary data.</text>
</comment>
<proteinExistence type="predicted"/>
<evidence type="ECO:0000313" key="2">
    <source>
        <dbReference type="EMBL" id="CAI0401362.1"/>
    </source>
</evidence>
<dbReference type="EMBL" id="CAMGYJ010000004">
    <property type="protein sequence ID" value="CAI0401362.1"/>
    <property type="molecule type" value="Genomic_DNA"/>
</dbReference>
<reference evidence="1" key="1">
    <citation type="submission" date="2022-08" db="EMBL/GenBank/DDBJ databases">
        <authorList>
            <person name="Gutierrez-Valencia J."/>
        </authorList>
    </citation>
    <scope>NUCLEOTIDE SEQUENCE</scope>
</reference>
<name>A0AAV0IUP1_9ROSI</name>
<organism evidence="1 3">
    <name type="scientific">Linum tenue</name>
    <dbReference type="NCBI Taxonomy" id="586396"/>
    <lineage>
        <taxon>Eukaryota</taxon>
        <taxon>Viridiplantae</taxon>
        <taxon>Streptophyta</taxon>
        <taxon>Embryophyta</taxon>
        <taxon>Tracheophyta</taxon>
        <taxon>Spermatophyta</taxon>
        <taxon>Magnoliopsida</taxon>
        <taxon>eudicotyledons</taxon>
        <taxon>Gunneridae</taxon>
        <taxon>Pentapetalae</taxon>
        <taxon>rosids</taxon>
        <taxon>fabids</taxon>
        <taxon>Malpighiales</taxon>
        <taxon>Linaceae</taxon>
        <taxon>Linum</taxon>
    </lineage>
</organism>
<protein>
    <submittedName>
        <fullName evidence="1">Uncharacterized protein</fullName>
    </submittedName>
</protein>
<sequence>MLQLFGSDFASVYRREGRSRS</sequence>
<evidence type="ECO:0000313" key="1">
    <source>
        <dbReference type="EMBL" id="CAI0401327.1"/>
    </source>
</evidence>
<dbReference type="Proteomes" id="UP001154282">
    <property type="component" value="Unassembled WGS sequence"/>
</dbReference>
<dbReference type="AlphaFoldDB" id="A0AAV0IUP1"/>
<keyword evidence="3" id="KW-1185">Reference proteome</keyword>